<sequence length="111" mass="12790">MLQRHLSESEGRAWPGSLPQHVFSACNSGRGGQQRQPQNLPPTFSAARYHSLRVFLQVKQWHCLSDRMQFEDWGWKLSGNQVIPVTTDHFSRVLAQDDPLQLCNWLCLCKV</sequence>
<accession>A0ABN8PSF4</accession>
<dbReference type="Proteomes" id="UP001159427">
    <property type="component" value="Unassembled WGS sequence"/>
</dbReference>
<proteinExistence type="predicted"/>
<keyword evidence="2" id="KW-1185">Reference proteome</keyword>
<dbReference type="EMBL" id="CALNXI010000983">
    <property type="protein sequence ID" value="CAH3149973.1"/>
    <property type="molecule type" value="Genomic_DNA"/>
</dbReference>
<gene>
    <name evidence="1" type="ORF">PEVE_00045093</name>
</gene>
<organism evidence="1 2">
    <name type="scientific">Porites evermanni</name>
    <dbReference type="NCBI Taxonomy" id="104178"/>
    <lineage>
        <taxon>Eukaryota</taxon>
        <taxon>Metazoa</taxon>
        <taxon>Cnidaria</taxon>
        <taxon>Anthozoa</taxon>
        <taxon>Hexacorallia</taxon>
        <taxon>Scleractinia</taxon>
        <taxon>Fungiina</taxon>
        <taxon>Poritidae</taxon>
        <taxon>Porites</taxon>
    </lineage>
</organism>
<dbReference type="PROSITE" id="PS51257">
    <property type="entry name" value="PROKAR_LIPOPROTEIN"/>
    <property type="match status" value="1"/>
</dbReference>
<protein>
    <submittedName>
        <fullName evidence="1">Uncharacterized protein</fullName>
    </submittedName>
</protein>
<comment type="caution">
    <text evidence="1">The sequence shown here is derived from an EMBL/GenBank/DDBJ whole genome shotgun (WGS) entry which is preliminary data.</text>
</comment>
<evidence type="ECO:0000313" key="2">
    <source>
        <dbReference type="Proteomes" id="UP001159427"/>
    </source>
</evidence>
<evidence type="ECO:0000313" key="1">
    <source>
        <dbReference type="EMBL" id="CAH3149973.1"/>
    </source>
</evidence>
<reference evidence="1 2" key="1">
    <citation type="submission" date="2022-05" db="EMBL/GenBank/DDBJ databases">
        <authorList>
            <consortium name="Genoscope - CEA"/>
            <person name="William W."/>
        </authorList>
    </citation>
    <scope>NUCLEOTIDE SEQUENCE [LARGE SCALE GENOMIC DNA]</scope>
</reference>
<name>A0ABN8PSF4_9CNID</name>